<organism evidence="1 2">
    <name type="scientific">Panicum hallii var. hallii</name>
    <dbReference type="NCBI Taxonomy" id="1504633"/>
    <lineage>
        <taxon>Eukaryota</taxon>
        <taxon>Viridiplantae</taxon>
        <taxon>Streptophyta</taxon>
        <taxon>Embryophyta</taxon>
        <taxon>Tracheophyta</taxon>
        <taxon>Spermatophyta</taxon>
        <taxon>Magnoliopsida</taxon>
        <taxon>Liliopsida</taxon>
        <taxon>Poales</taxon>
        <taxon>Poaceae</taxon>
        <taxon>PACMAD clade</taxon>
        <taxon>Panicoideae</taxon>
        <taxon>Panicodae</taxon>
        <taxon>Paniceae</taxon>
        <taxon>Panicinae</taxon>
        <taxon>Panicum</taxon>
        <taxon>Panicum sect. Panicum</taxon>
    </lineage>
</organism>
<gene>
    <name evidence="1" type="ORF">GQ55_2G419900</name>
</gene>
<protein>
    <recommendedName>
        <fullName evidence="3">BED-type domain-containing protein</fullName>
    </recommendedName>
</protein>
<sequence length="148" mass="17467">MPQLLMTTPEIVPCSHLRQIGGHQFGPSPNRRSPVWKYYELELINEDGVLKAVCKYCGSKMTTRRKTEIVEYKIVLKRYATSQQQPFPTEDEWSKAESIGYKIIGKSNDKYWDGNYNIVLVIRHPLLKLWEIHLLWIPFLYFGLFLYL</sequence>
<dbReference type="EMBL" id="CM009750">
    <property type="protein sequence ID" value="PUZ72752.1"/>
    <property type="molecule type" value="Genomic_DNA"/>
</dbReference>
<name>A0A2T7EY54_9POAL</name>
<evidence type="ECO:0000313" key="2">
    <source>
        <dbReference type="Proteomes" id="UP000244336"/>
    </source>
</evidence>
<dbReference type="Gramene" id="PUZ72752">
    <property type="protein sequence ID" value="PUZ72752"/>
    <property type="gene ID" value="GQ55_2G419900"/>
</dbReference>
<reference evidence="1 2" key="1">
    <citation type="submission" date="2018-04" db="EMBL/GenBank/DDBJ databases">
        <title>WGS assembly of Panicum hallii var. hallii HAL2.</title>
        <authorList>
            <person name="Lovell J."/>
            <person name="Jenkins J."/>
            <person name="Lowry D."/>
            <person name="Mamidi S."/>
            <person name="Sreedasyam A."/>
            <person name="Weng X."/>
            <person name="Barry K."/>
            <person name="Bonette J."/>
            <person name="Campitelli B."/>
            <person name="Daum C."/>
            <person name="Gordon S."/>
            <person name="Gould B."/>
            <person name="Lipzen A."/>
            <person name="MacQueen A."/>
            <person name="Palacio-Mejia J."/>
            <person name="Plott C."/>
            <person name="Shakirov E."/>
            <person name="Shu S."/>
            <person name="Yoshinaga Y."/>
            <person name="Zane M."/>
            <person name="Rokhsar D."/>
            <person name="Grimwood J."/>
            <person name="Schmutz J."/>
            <person name="Juenger T."/>
        </authorList>
    </citation>
    <scope>NUCLEOTIDE SEQUENCE [LARGE SCALE GENOMIC DNA]</scope>
    <source>
        <strain evidence="2">cv. HAL2</strain>
        <strain evidence="1">HAL2</strain>
    </source>
</reference>
<dbReference type="Proteomes" id="UP000244336">
    <property type="component" value="Chromosome 2"/>
</dbReference>
<dbReference type="EMBL" id="CM009750">
    <property type="protein sequence ID" value="PUZ72754.1"/>
    <property type="molecule type" value="Genomic_DNA"/>
</dbReference>
<keyword evidence="2" id="KW-1185">Reference proteome</keyword>
<dbReference type="OrthoDB" id="681951at2759"/>
<accession>A0A2T7EY54</accession>
<evidence type="ECO:0008006" key="3">
    <source>
        <dbReference type="Google" id="ProtNLM"/>
    </source>
</evidence>
<evidence type="ECO:0000313" key="1">
    <source>
        <dbReference type="EMBL" id="PUZ72754.1"/>
    </source>
</evidence>
<dbReference type="Gramene" id="PUZ72754">
    <property type="protein sequence ID" value="PUZ72754"/>
    <property type="gene ID" value="GQ55_2G419900"/>
</dbReference>
<proteinExistence type="predicted"/>
<dbReference type="AlphaFoldDB" id="A0A2T7EY54"/>